<reference evidence="6" key="2">
    <citation type="journal article" date="2020" name="Microbiol. Resour. Announc.">
        <title>Complete Genome Sequence of Faecalibacillus intestinalis JCM 34082, Isolated from Feces from a Healthy Japanese Female.</title>
        <authorList>
            <person name="Sakamoto M."/>
            <person name="Ikeyama N."/>
            <person name="Toyoda A."/>
            <person name="Murakami T."/>
            <person name="Mori H."/>
            <person name="Ohkuma M."/>
        </authorList>
    </citation>
    <scope>NUCLEOTIDE SEQUENCE</scope>
    <source>
        <strain evidence="6">14EGH31</strain>
    </source>
</reference>
<dbReference type="InterPro" id="IPR017911">
    <property type="entry name" value="MacB-like_ATP-bd"/>
</dbReference>
<dbReference type="GO" id="GO:0098796">
    <property type="term" value="C:membrane protein complex"/>
    <property type="evidence" value="ECO:0007669"/>
    <property type="project" value="UniProtKB-ARBA"/>
</dbReference>
<evidence type="ECO:0000313" key="7">
    <source>
        <dbReference type="EMBL" id="PST40287.1"/>
    </source>
</evidence>
<evidence type="ECO:0000256" key="3">
    <source>
        <dbReference type="ARBA" id="ARBA00022741"/>
    </source>
</evidence>
<dbReference type="PANTHER" id="PTHR42798">
    <property type="entry name" value="LIPOPROTEIN-RELEASING SYSTEM ATP-BINDING PROTEIN LOLD"/>
    <property type="match status" value="1"/>
</dbReference>
<name>A0A2T3FYD6_9FIRM</name>
<evidence type="ECO:0000259" key="5">
    <source>
        <dbReference type="PROSITE" id="PS50893"/>
    </source>
</evidence>
<organism evidence="7 8">
    <name type="scientific">Faecalibacillus intestinalis</name>
    <dbReference type="NCBI Taxonomy" id="1982626"/>
    <lineage>
        <taxon>Bacteria</taxon>
        <taxon>Bacillati</taxon>
        <taxon>Bacillota</taxon>
        <taxon>Erysipelotrichia</taxon>
        <taxon>Erysipelotrichales</taxon>
        <taxon>Coprobacillaceae</taxon>
        <taxon>Faecalibacillus</taxon>
    </lineage>
</organism>
<reference evidence="7 8" key="1">
    <citation type="journal article" date="2019" name="Int. J. Syst. Evol. Microbiol.">
        <title>Faecalibacillus intestinalis gen. nov., sp. nov. and Faecalibacillus faecis sp. nov., isolated from human faeces.</title>
        <authorList>
            <person name="Seo B."/>
            <person name="Jeon K."/>
            <person name="Baek I."/>
            <person name="Lee Y.M."/>
            <person name="Baek K."/>
            <person name="Ko G."/>
        </authorList>
    </citation>
    <scope>NUCLEOTIDE SEQUENCE [LARGE SCALE GENOMIC DNA]</scope>
    <source>
        <strain evidence="7 8">SNUG30099</strain>
    </source>
</reference>
<dbReference type="Proteomes" id="UP000240974">
    <property type="component" value="Unassembled WGS sequence"/>
</dbReference>
<gene>
    <name evidence="7" type="ORF">C7U54_09035</name>
    <name evidence="6" type="ORF">Fi14EGH31_25150</name>
</gene>
<evidence type="ECO:0000313" key="9">
    <source>
        <dbReference type="Proteomes" id="UP000593842"/>
    </source>
</evidence>
<protein>
    <submittedName>
        <fullName evidence="6 7">ABC transporter ATP-binding protein</fullName>
    </submittedName>
</protein>
<dbReference type="RefSeq" id="WP_107030075.1">
    <property type="nucleotide sequence ID" value="NZ_AP024085.1"/>
</dbReference>
<dbReference type="GO" id="GO:0016887">
    <property type="term" value="F:ATP hydrolysis activity"/>
    <property type="evidence" value="ECO:0007669"/>
    <property type="project" value="InterPro"/>
</dbReference>
<dbReference type="AlphaFoldDB" id="A0A2T3FYD6"/>
<feature type="domain" description="ABC transporter" evidence="5">
    <location>
        <begin position="5"/>
        <end position="244"/>
    </location>
</feature>
<proteinExistence type="inferred from homology"/>
<comment type="similarity">
    <text evidence="1">Belongs to the ABC transporter superfamily.</text>
</comment>
<dbReference type="KEGG" id="fit:Fi14EGH31_25150"/>
<dbReference type="InterPro" id="IPR027417">
    <property type="entry name" value="P-loop_NTPase"/>
</dbReference>
<dbReference type="GeneID" id="70580957"/>
<dbReference type="PROSITE" id="PS00211">
    <property type="entry name" value="ABC_TRANSPORTER_1"/>
    <property type="match status" value="1"/>
</dbReference>
<accession>A0A2T3FYD6</accession>
<dbReference type="CDD" id="cd03255">
    <property type="entry name" value="ABC_MJ0796_LolCDE_FtsE"/>
    <property type="match status" value="1"/>
</dbReference>
<sequence length="253" mass="28716">MKTVLRAKNMTKIYGLGSKQPFTALENIDLEIKTGEFIVVMGPSGSGKSTLVNNISTIDIPTNGSLYILNQEVKQMSENQLGKFRYQYLGFVFQNYNLLNSLTVYENIMIPLKLIGENKKVIDEKVHQITKELDIESLLNKYPHECSGGQQQRVAIARALIGNPKIIIADEPTGNLDSQNSHEILSIFKKMNENHITIVMVSHDPLIASYSSRLLYLKDGKIEKELFRGNKTQQEYFKEIVSINSKEMQKMLD</sequence>
<dbReference type="SMART" id="SM00382">
    <property type="entry name" value="AAA"/>
    <property type="match status" value="1"/>
</dbReference>
<dbReference type="FunFam" id="3.40.50.300:FF:000032">
    <property type="entry name" value="Export ABC transporter ATP-binding protein"/>
    <property type="match status" value="1"/>
</dbReference>
<evidence type="ECO:0000313" key="6">
    <source>
        <dbReference type="EMBL" id="BCL58803.1"/>
    </source>
</evidence>
<keyword evidence="4 7" id="KW-0067">ATP-binding</keyword>
<dbReference type="Gene3D" id="3.40.50.300">
    <property type="entry name" value="P-loop containing nucleotide triphosphate hydrolases"/>
    <property type="match status" value="1"/>
</dbReference>
<dbReference type="EMBL" id="PYLQ01000012">
    <property type="protein sequence ID" value="PST40287.1"/>
    <property type="molecule type" value="Genomic_DNA"/>
</dbReference>
<keyword evidence="8" id="KW-1185">Reference proteome</keyword>
<reference evidence="9" key="3">
    <citation type="submission" date="2020-09" db="EMBL/GenBank/DDBJ databases">
        <title>Complete genome sequencing of Faecalibacillus intestinalis strain 14EGH31.</title>
        <authorList>
            <person name="Sakamoto M."/>
            <person name="Murakami T."/>
            <person name="Mori H."/>
        </authorList>
    </citation>
    <scope>NUCLEOTIDE SEQUENCE [LARGE SCALE GENOMIC DNA]</scope>
    <source>
        <strain evidence="9">14EGH31</strain>
    </source>
</reference>
<evidence type="ECO:0000313" key="8">
    <source>
        <dbReference type="Proteomes" id="UP000240974"/>
    </source>
</evidence>
<dbReference type="PROSITE" id="PS50893">
    <property type="entry name" value="ABC_TRANSPORTER_2"/>
    <property type="match status" value="1"/>
</dbReference>
<dbReference type="SUPFAM" id="SSF52540">
    <property type="entry name" value="P-loop containing nucleoside triphosphate hydrolases"/>
    <property type="match status" value="1"/>
</dbReference>
<dbReference type="InterPro" id="IPR003439">
    <property type="entry name" value="ABC_transporter-like_ATP-bd"/>
</dbReference>
<dbReference type="EMBL" id="AP024085">
    <property type="protein sequence ID" value="BCL58803.1"/>
    <property type="molecule type" value="Genomic_DNA"/>
</dbReference>
<dbReference type="Pfam" id="PF00005">
    <property type="entry name" value="ABC_tran"/>
    <property type="match status" value="1"/>
</dbReference>
<dbReference type="GO" id="GO:0005524">
    <property type="term" value="F:ATP binding"/>
    <property type="evidence" value="ECO:0007669"/>
    <property type="project" value="UniProtKB-KW"/>
</dbReference>
<evidence type="ECO:0000256" key="2">
    <source>
        <dbReference type="ARBA" id="ARBA00022448"/>
    </source>
</evidence>
<keyword evidence="3" id="KW-0547">Nucleotide-binding</keyword>
<dbReference type="InterPro" id="IPR003593">
    <property type="entry name" value="AAA+_ATPase"/>
</dbReference>
<dbReference type="Proteomes" id="UP000593842">
    <property type="component" value="Chromosome"/>
</dbReference>
<keyword evidence="2" id="KW-0813">Transport</keyword>
<dbReference type="GO" id="GO:0022857">
    <property type="term" value="F:transmembrane transporter activity"/>
    <property type="evidence" value="ECO:0007669"/>
    <property type="project" value="UniProtKB-ARBA"/>
</dbReference>
<evidence type="ECO:0000256" key="1">
    <source>
        <dbReference type="ARBA" id="ARBA00005417"/>
    </source>
</evidence>
<dbReference type="PANTHER" id="PTHR42798:SF7">
    <property type="entry name" value="ALPHA-D-RIBOSE 1-METHYLPHOSPHONATE 5-TRIPHOSPHATE SYNTHASE SUBUNIT PHNL"/>
    <property type="match status" value="1"/>
</dbReference>
<evidence type="ECO:0000256" key="4">
    <source>
        <dbReference type="ARBA" id="ARBA00022840"/>
    </source>
</evidence>
<dbReference type="InterPro" id="IPR017871">
    <property type="entry name" value="ABC_transporter-like_CS"/>
</dbReference>